<feature type="non-terminal residue" evidence="1">
    <location>
        <position position="135"/>
    </location>
</feature>
<protein>
    <submittedName>
        <fullName evidence="1">6307_t:CDS:1</fullName>
    </submittedName>
</protein>
<keyword evidence="2" id="KW-1185">Reference proteome</keyword>
<evidence type="ECO:0000313" key="2">
    <source>
        <dbReference type="Proteomes" id="UP000789901"/>
    </source>
</evidence>
<evidence type="ECO:0000313" key="1">
    <source>
        <dbReference type="EMBL" id="CAG8854347.1"/>
    </source>
</evidence>
<gene>
    <name evidence="1" type="ORF">GMARGA_LOCUS43168</name>
</gene>
<feature type="non-terminal residue" evidence="1">
    <location>
        <position position="1"/>
    </location>
</feature>
<organism evidence="1 2">
    <name type="scientific">Gigaspora margarita</name>
    <dbReference type="NCBI Taxonomy" id="4874"/>
    <lineage>
        <taxon>Eukaryota</taxon>
        <taxon>Fungi</taxon>
        <taxon>Fungi incertae sedis</taxon>
        <taxon>Mucoromycota</taxon>
        <taxon>Glomeromycotina</taxon>
        <taxon>Glomeromycetes</taxon>
        <taxon>Diversisporales</taxon>
        <taxon>Gigasporaceae</taxon>
        <taxon>Gigaspora</taxon>
    </lineage>
</organism>
<dbReference type="Proteomes" id="UP000789901">
    <property type="component" value="Unassembled WGS sequence"/>
</dbReference>
<proteinExistence type="predicted"/>
<name>A0ABN7XGP5_GIGMA</name>
<comment type="caution">
    <text evidence="1">The sequence shown here is derived from an EMBL/GenBank/DDBJ whole genome shotgun (WGS) entry which is preliminary data.</text>
</comment>
<accession>A0ABN7XGP5</accession>
<dbReference type="EMBL" id="CAJVQB010136648">
    <property type="protein sequence ID" value="CAG8854347.1"/>
    <property type="molecule type" value="Genomic_DNA"/>
</dbReference>
<sequence length="135" mass="15266">SLDNQDFQRCTSVEINYAIITEYQEMMAFVDIVDGIKIIAACSQRIKKRFDESSTSTKIVMKRHVAFDLCSLIQETCNSVRLNSSKGNFDDHVSLIKSGKIKLLMNNRFQNQVKTCNPEFIISSLGFNTESVTGN</sequence>
<reference evidence="1 2" key="1">
    <citation type="submission" date="2021-06" db="EMBL/GenBank/DDBJ databases">
        <authorList>
            <person name="Kallberg Y."/>
            <person name="Tangrot J."/>
            <person name="Rosling A."/>
        </authorList>
    </citation>
    <scope>NUCLEOTIDE SEQUENCE [LARGE SCALE GENOMIC DNA]</scope>
    <source>
        <strain evidence="1 2">120-4 pot B 10/14</strain>
    </source>
</reference>